<dbReference type="InterPro" id="IPR042075">
    <property type="entry name" value="KorB_DNA-db"/>
</dbReference>
<reference evidence="2" key="1">
    <citation type="submission" date="2009-10" db="EMBL/GenBank/DDBJ databases">
        <title>Diversity of trophic interactions inside an arsenic-rich microbial ecosystem.</title>
        <authorList>
            <person name="Bertin P.N."/>
            <person name="Heinrich-Salmeron A."/>
            <person name="Pelletier E."/>
            <person name="Goulhen-Chollet F."/>
            <person name="Arsene-Ploetze F."/>
            <person name="Gallien S."/>
            <person name="Calteau A."/>
            <person name="Vallenet D."/>
            <person name="Casiot C."/>
            <person name="Chane-Woon-Ming B."/>
            <person name="Giloteaux L."/>
            <person name="Barakat M."/>
            <person name="Bonnefoy V."/>
            <person name="Bruneel O."/>
            <person name="Chandler M."/>
            <person name="Cleiss J."/>
            <person name="Duran R."/>
            <person name="Elbaz-Poulichet F."/>
            <person name="Fonknechten N."/>
            <person name="Lauga B."/>
            <person name="Mornico D."/>
            <person name="Ortet P."/>
            <person name="Schaeffer C."/>
            <person name="Siguier P."/>
            <person name="Alexander Thil Smith A."/>
            <person name="Van Dorsselaer A."/>
            <person name="Weissenbach J."/>
            <person name="Medigue C."/>
            <person name="Le Paslier D."/>
        </authorList>
    </citation>
    <scope>NUCLEOTIDE SEQUENCE</scope>
</reference>
<dbReference type="InterPro" id="IPR003115">
    <property type="entry name" value="ParB_N"/>
</dbReference>
<dbReference type="GO" id="GO:0007059">
    <property type="term" value="P:chromosome segregation"/>
    <property type="evidence" value="ECO:0007669"/>
    <property type="project" value="TreeGrafter"/>
</dbReference>
<dbReference type="AlphaFoldDB" id="E6PZU1"/>
<evidence type="ECO:0000259" key="1">
    <source>
        <dbReference type="SMART" id="SM00470"/>
    </source>
</evidence>
<dbReference type="InterPro" id="IPR050336">
    <property type="entry name" value="Chromosome_partition/occlusion"/>
</dbReference>
<gene>
    <name evidence="2" type="ORF">CARN3_1453</name>
</gene>
<name>E6PZU1_9ZZZZ</name>
<dbReference type="Gene3D" id="3.90.1530.10">
    <property type="entry name" value="Conserved hypothetical protein from pyrococcus furiosus pfu- 392566-001, ParB domain"/>
    <property type="match status" value="1"/>
</dbReference>
<dbReference type="SMART" id="SM00470">
    <property type="entry name" value="ParB"/>
    <property type="match status" value="1"/>
</dbReference>
<dbReference type="PANTHER" id="PTHR33375">
    <property type="entry name" value="CHROMOSOME-PARTITIONING PROTEIN PARB-RELATED"/>
    <property type="match status" value="1"/>
</dbReference>
<sequence>METQIVNATEYRNVSLSLLNESKTNPRRSFEAIALKELAESIRTQGVLSPLLVRPLTENGFEIIAGARRYRAAQMAEIPTVPVRIVHLSDAAALEAQLVENLIRSEIHPMEEAQGFRALLDLDEPKYSIEQIAAKVGKTPVFVASLCCAQHNWAYVA</sequence>
<dbReference type="InterPro" id="IPR004437">
    <property type="entry name" value="ParB/RepB/Spo0J"/>
</dbReference>
<dbReference type="InterPro" id="IPR036086">
    <property type="entry name" value="ParB/Sulfiredoxin_sf"/>
</dbReference>
<dbReference type="NCBIfam" id="TIGR00180">
    <property type="entry name" value="parB_part"/>
    <property type="match status" value="1"/>
</dbReference>
<accession>E6PZU1</accession>
<dbReference type="EMBL" id="CABN01000138">
    <property type="protein sequence ID" value="CBI00450.1"/>
    <property type="molecule type" value="Genomic_DNA"/>
</dbReference>
<dbReference type="Pfam" id="PF02195">
    <property type="entry name" value="ParB_N"/>
    <property type="match status" value="1"/>
</dbReference>
<dbReference type="SUPFAM" id="SSF109709">
    <property type="entry name" value="KorB DNA-binding domain-like"/>
    <property type="match status" value="1"/>
</dbReference>
<dbReference type="SUPFAM" id="SSF110849">
    <property type="entry name" value="ParB/Sulfiredoxin"/>
    <property type="match status" value="1"/>
</dbReference>
<dbReference type="GO" id="GO:0003677">
    <property type="term" value="F:DNA binding"/>
    <property type="evidence" value="ECO:0007669"/>
    <property type="project" value="InterPro"/>
</dbReference>
<dbReference type="GO" id="GO:0005694">
    <property type="term" value="C:chromosome"/>
    <property type="evidence" value="ECO:0007669"/>
    <property type="project" value="TreeGrafter"/>
</dbReference>
<dbReference type="PANTHER" id="PTHR33375:SF7">
    <property type="entry name" value="CHROMOSOME 2-PARTITIONING PROTEIN PARB-RELATED"/>
    <property type="match status" value="1"/>
</dbReference>
<evidence type="ECO:0000313" key="2">
    <source>
        <dbReference type="EMBL" id="CBI00450.1"/>
    </source>
</evidence>
<proteinExistence type="predicted"/>
<comment type="caution">
    <text evidence="2">The sequence shown here is derived from an EMBL/GenBank/DDBJ whole genome shotgun (WGS) entry which is preliminary data.</text>
</comment>
<protein>
    <recommendedName>
        <fullName evidence="1">ParB-like N-terminal domain-containing protein</fullName>
    </recommendedName>
</protein>
<dbReference type="Gene3D" id="1.10.10.730">
    <property type="entry name" value="KorB DNA-binding domain"/>
    <property type="match status" value="1"/>
</dbReference>
<feature type="domain" description="ParB-like N-terminal" evidence="1">
    <location>
        <begin position="12"/>
        <end position="102"/>
    </location>
</feature>
<organism evidence="2">
    <name type="scientific">mine drainage metagenome</name>
    <dbReference type="NCBI Taxonomy" id="410659"/>
    <lineage>
        <taxon>unclassified sequences</taxon>
        <taxon>metagenomes</taxon>
        <taxon>ecological metagenomes</taxon>
    </lineage>
</organism>